<feature type="transmembrane region" description="Helical" evidence="6">
    <location>
        <begin position="132"/>
        <end position="149"/>
    </location>
</feature>
<dbReference type="RefSeq" id="WP_009767536.1">
    <property type="nucleotide sequence ID" value="NZ_ANIN01000001.1"/>
</dbReference>
<organism evidence="8 9">
    <name type="scientific">Moraxella macacae 0408225</name>
    <dbReference type="NCBI Taxonomy" id="1230338"/>
    <lineage>
        <taxon>Bacteria</taxon>
        <taxon>Pseudomonadati</taxon>
        <taxon>Pseudomonadota</taxon>
        <taxon>Gammaproteobacteria</taxon>
        <taxon>Moraxellales</taxon>
        <taxon>Moraxellaceae</taxon>
        <taxon>Moraxella</taxon>
    </lineage>
</organism>
<evidence type="ECO:0000256" key="5">
    <source>
        <dbReference type="ARBA" id="ARBA00023136"/>
    </source>
</evidence>
<dbReference type="GO" id="GO:0005886">
    <property type="term" value="C:plasma membrane"/>
    <property type="evidence" value="ECO:0007669"/>
    <property type="project" value="UniProtKB-SubCell"/>
</dbReference>
<feature type="domain" description="RDD" evidence="7">
    <location>
        <begin position="26"/>
        <end position="185"/>
    </location>
</feature>
<feature type="transmembrane region" description="Helical" evidence="6">
    <location>
        <begin position="81"/>
        <end position="99"/>
    </location>
</feature>
<keyword evidence="3 6" id="KW-0812">Transmembrane</keyword>
<sequence>MNSPKSTQSTKPIYSPKISDEQPVIAKPALRLLAMLYDGMLILALLFFVSMLLVVLGTHLFLPVGTTSQQATELPSWYQNFVLTPSFVLTLIGFYGVFLRKSGQTLGMQTWRLKTLNRDGSLLRWKQTVKRILAACLLPALCAILGSWLHGSRQAVLFSAFMGFLFNYWFAWVNKQGVAVHDMLSDTVTMKMPKIEHEGLFASFRKQ</sequence>
<dbReference type="InterPro" id="IPR051791">
    <property type="entry name" value="Pra-immunoreactive"/>
</dbReference>
<evidence type="ECO:0000256" key="6">
    <source>
        <dbReference type="SAM" id="Phobius"/>
    </source>
</evidence>
<keyword evidence="5 6" id="KW-0472">Membrane</keyword>
<gene>
    <name evidence="8" type="ORF">MOMA_04930</name>
</gene>
<accession>L2FBA4</accession>
<feature type="transmembrane region" description="Helical" evidence="6">
    <location>
        <begin position="40"/>
        <end position="61"/>
    </location>
</feature>
<dbReference type="PANTHER" id="PTHR36115:SF10">
    <property type="entry name" value="RDD DOMAIN-CONTAINING PROTEIN"/>
    <property type="match status" value="1"/>
</dbReference>
<reference evidence="8 9" key="1">
    <citation type="journal article" date="2013" name="Genome Announc.">
        <title>Genome Sequence of Moraxella macacae 0408225, a Novel Bacterial Species Isolated from a Cynomolgus Macaque with Epistaxis.</title>
        <authorList>
            <person name="Ladner J.T."/>
            <person name="Whitehouse C.A."/>
            <person name="Koroleva G.I."/>
            <person name="Palacios G.F."/>
        </authorList>
    </citation>
    <scope>NUCLEOTIDE SEQUENCE [LARGE SCALE GENOMIC DNA]</scope>
    <source>
        <strain evidence="8 9">0408225</strain>
    </source>
</reference>
<keyword evidence="4 6" id="KW-1133">Transmembrane helix</keyword>
<evidence type="ECO:0000256" key="3">
    <source>
        <dbReference type="ARBA" id="ARBA00022692"/>
    </source>
</evidence>
<evidence type="ECO:0000256" key="1">
    <source>
        <dbReference type="ARBA" id="ARBA00004651"/>
    </source>
</evidence>
<evidence type="ECO:0000256" key="4">
    <source>
        <dbReference type="ARBA" id="ARBA00022989"/>
    </source>
</evidence>
<evidence type="ECO:0000259" key="7">
    <source>
        <dbReference type="Pfam" id="PF06271"/>
    </source>
</evidence>
<dbReference type="Proteomes" id="UP000023795">
    <property type="component" value="Unassembled WGS sequence"/>
</dbReference>
<keyword evidence="2" id="KW-1003">Cell membrane</keyword>
<dbReference type="EMBL" id="ANIN01000001">
    <property type="protein sequence ID" value="ELA09718.1"/>
    <property type="molecule type" value="Genomic_DNA"/>
</dbReference>
<dbReference type="InterPro" id="IPR010432">
    <property type="entry name" value="RDD"/>
</dbReference>
<name>L2FBA4_9GAMM</name>
<protein>
    <submittedName>
        <fullName evidence="8">RDD domain-containing protein</fullName>
    </submittedName>
</protein>
<dbReference type="STRING" id="1230338.MOMA_04930"/>
<evidence type="ECO:0000256" key="2">
    <source>
        <dbReference type="ARBA" id="ARBA00022475"/>
    </source>
</evidence>
<keyword evidence="9" id="KW-1185">Reference proteome</keyword>
<feature type="transmembrane region" description="Helical" evidence="6">
    <location>
        <begin position="155"/>
        <end position="173"/>
    </location>
</feature>
<dbReference type="OrthoDB" id="9793824at2"/>
<dbReference type="Pfam" id="PF06271">
    <property type="entry name" value="RDD"/>
    <property type="match status" value="1"/>
</dbReference>
<proteinExistence type="predicted"/>
<dbReference type="PANTHER" id="PTHR36115">
    <property type="entry name" value="PROLINE-RICH ANTIGEN HOMOLOG-RELATED"/>
    <property type="match status" value="1"/>
</dbReference>
<comment type="caution">
    <text evidence="8">The sequence shown here is derived from an EMBL/GenBank/DDBJ whole genome shotgun (WGS) entry which is preliminary data.</text>
</comment>
<dbReference type="AlphaFoldDB" id="L2FBA4"/>
<dbReference type="eggNOG" id="COG1714">
    <property type="taxonomic scope" value="Bacteria"/>
</dbReference>
<evidence type="ECO:0000313" key="9">
    <source>
        <dbReference type="Proteomes" id="UP000023795"/>
    </source>
</evidence>
<dbReference type="PATRIC" id="fig|1230338.3.peg.1067"/>
<comment type="subcellular location">
    <subcellularLocation>
        <location evidence="1">Cell membrane</location>
        <topology evidence="1">Multi-pass membrane protein</topology>
    </subcellularLocation>
</comment>
<evidence type="ECO:0000313" key="8">
    <source>
        <dbReference type="EMBL" id="ELA09718.1"/>
    </source>
</evidence>